<evidence type="ECO:0000313" key="1">
    <source>
        <dbReference type="EMBL" id="MDB7085089.1"/>
    </source>
</evidence>
<organism evidence="2 3">
    <name type="scientific">Thomasclavelia ramosa</name>
    <dbReference type="NCBI Taxonomy" id="1547"/>
    <lineage>
        <taxon>Bacteria</taxon>
        <taxon>Bacillati</taxon>
        <taxon>Bacillota</taxon>
        <taxon>Erysipelotrichia</taxon>
        <taxon>Erysipelotrichales</taxon>
        <taxon>Coprobacillaceae</taxon>
        <taxon>Thomasclavelia</taxon>
    </lineage>
</organism>
<proteinExistence type="predicted"/>
<accession>A0A3E3E9T4</accession>
<protein>
    <submittedName>
        <fullName evidence="2">Uncharacterized protein</fullName>
    </submittedName>
</protein>
<dbReference type="EMBL" id="QUSL01000029">
    <property type="protein sequence ID" value="RGD80885.1"/>
    <property type="molecule type" value="Genomic_DNA"/>
</dbReference>
<reference evidence="1" key="2">
    <citation type="submission" date="2023-01" db="EMBL/GenBank/DDBJ databases">
        <title>Human gut microbiome strain richness.</title>
        <authorList>
            <person name="Chen-Liaw A."/>
        </authorList>
    </citation>
    <scope>NUCLEOTIDE SEQUENCE</scope>
    <source>
        <strain evidence="1">1001217st2_G6_1001217B_191108</strain>
    </source>
</reference>
<sequence>MSAFLGPVHYWLYRKIQYQEQLNQKILKRICPQLNEIVAQECGTIQDGSLEEIIDHQAIHQWLSMELMIVEKRFAFIVEHIEKSDFEEVREVLFEAGKEISINENYHNCIELFKVINNYLIDGMPCDKGIKIMSQEENQIIYEYNEMVHQYLDFEIFQKYRKAWLDGVLSDSHIVFSRLNYNTYMLKMEE</sequence>
<dbReference type="EMBL" id="JAQLKE010000030">
    <property type="protein sequence ID" value="MDB7085089.1"/>
    <property type="molecule type" value="Genomic_DNA"/>
</dbReference>
<name>A0A3E3E9T4_9FIRM</name>
<reference evidence="2 3" key="1">
    <citation type="submission" date="2018-08" db="EMBL/GenBank/DDBJ databases">
        <title>A genome reference for cultivated species of the human gut microbiota.</title>
        <authorList>
            <person name="Zou Y."/>
            <person name="Xue W."/>
            <person name="Luo G."/>
        </authorList>
    </citation>
    <scope>NUCLEOTIDE SEQUENCE [LARGE SCALE GENOMIC DNA]</scope>
    <source>
        <strain evidence="2 3">OM06-4</strain>
    </source>
</reference>
<gene>
    <name evidence="2" type="ORF">DXB93_14825</name>
    <name evidence="1" type="ORF">PM738_14875</name>
</gene>
<dbReference type="GeneID" id="64197624"/>
<dbReference type="RefSeq" id="WP_003539334.1">
    <property type="nucleotide sequence ID" value="NZ_AP031443.1"/>
</dbReference>
<dbReference type="AlphaFoldDB" id="A0A3E3E9T4"/>
<evidence type="ECO:0000313" key="2">
    <source>
        <dbReference type="EMBL" id="RGD80885.1"/>
    </source>
</evidence>
<evidence type="ECO:0000313" key="3">
    <source>
        <dbReference type="Proteomes" id="UP000261032"/>
    </source>
</evidence>
<comment type="caution">
    <text evidence="2">The sequence shown here is derived from an EMBL/GenBank/DDBJ whole genome shotgun (WGS) entry which is preliminary data.</text>
</comment>
<dbReference type="Proteomes" id="UP000261032">
    <property type="component" value="Unassembled WGS sequence"/>
</dbReference>
<dbReference type="Proteomes" id="UP001211987">
    <property type="component" value="Unassembled WGS sequence"/>
</dbReference>